<sequence length="90" mass="9926">MMKNTYKIMLSLMLILALIGPVAGAEGVAVPAETRERLMEQYGLDAPAQPVWDWSSMDIGGSGIVDGMLFVCRMMMNPLGVMLQEMLYIL</sequence>
<reference evidence="3" key="1">
    <citation type="journal article" date="2019" name="Int. J. Syst. Evol. Microbiol.">
        <title>The Global Catalogue of Microorganisms (GCM) 10K type strain sequencing project: providing services to taxonomists for standard genome sequencing and annotation.</title>
        <authorList>
            <consortium name="The Broad Institute Genomics Platform"/>
            <consortium name="The Broad Institute Genome Sequencing Center for Infectious Disease"/>
            <person name="Wu L."/>
            <person name="Ma J."/>
        </authorList>
    </citation>
    <scope>NUCLEOTIDE SEQUENCE [LARGE SCALE GENOMIC DNA]</scope>
    <source>
        <strain evidence="3">CCM 8725</strain>
    </source>
</reference>
<protein>
    <submittedName>
        <fullName evidence="2">Uncharacterized protein</fullName>
    </submittedName>
</protein>
<evidence type="ECO:0000313" key="2">
    <source>
        <dbReference type="EMBL" id="MFD2413066.1"/>
    </source>
</evidence>
<accession>A0ABW5FGK4</accession>
<evidence type="ECO:0000256" key="1">
    <source>
        <dbReference type="SAM" id="SignalP"/>
    </source>
</evidence>
<dbReference type="EMBL" id="JBHUKY010000054">
    <property type="protein sequence ID" value="MFD2413066.1"/>
    <property type="molecule type" value="Genomic_DNA"/>
</dbReference>
<feature type="chain" id="PRO_5046401280" evidence="1">
    <location>
        <begin position="26"/>
        <end position="90"/>
    </location>
</feature>
<dbReference type="Proteomes" id="UP001597448">
    <property type="component" value="Unassembled WGS sequence"/>
</dbReference>
<name>A0ABW5FGK4_9BACL</name>
<keyword evidence="1" id="KW-0732">Signal</keyword>
<evidence type="ECO:0000313" key="3">
    <source>
        <dbReference type="Proteomes" id="UP001597448"/>
    </source>
</evidence>
<gene>
    <name evidence="2" type="ORF">ACFSX3_24585</name>
</gene>
<keyword evidence="3" id="KW-1185">Reference proteome</keyword>
<dbReference type="RefSeq" id="WP_209989701.1">
    <property type="nucleotide sequence ID" value="NZ_JBHSVQ010000001.1"/>
</dbReference>
<comment type="caution">
    <text evidence="2">The sequence shown here is derived from an EMBL/GenBank/DDBJ whole genome shotgun (WGS) entry which is preliminary data.</text>
</comment>
<organism evidence="2 3">
    <name type="scientific">Paenibacillus rhizoplanae</name>
    <dbReference type="NCBI Taxonomy" id="1917181"/>
    <lineage>
        <taxon>Bacteria</taxon>
        <taxon>Bacillati</taxon>
        <taxon>Bacillota</taxon>
        <taxon>Bacilli</taxon>
        <taxon>Bacillales</taxon>
        <taxon>Paenibacillaceae</taxon>
        <taxon>Paenibacillus</taxon>
    </lineage>
</organism>
<proteinExistence type="predicted"/>
<feature type="signal peptide" evidence="1">
    <location>
        <begin position="1"/>
        <end position="25"/>
    </location>
</feature>